<accession>A0A6P7TGN4</accession>
<organism evidence="7 8">
    <name type="scientific">Octopus sinensis</name>
    <name type="common">East Asian common octopus</name>
    <dbReference type="NCBI Taxonomy" id="2607531"/>
    <lineage>
        <taxon>Eukaryota</taxon>
        <taxon>Metazoa</taxon>
        <taxon>Spiralia</taxon>
        <taxon>Lophotrochozoa</taxon>
        <taxon>Mollusca</taxon>
        <taxon>Cephalopoda</taxon>
        <taxon>Coleoidea</taxon>
        <taxon>Octopodiformes</taxon>
        <taxon>Octopoda</taxon>
        <taxon>Incirrata</taxon>
        <taxon>Octopodidae</taxon>
        <taxon>Octopus</taxon>
    </lineage>
</organism>
<evidence type="ECO:0000256" key="2">
    <source>
        <dbReference type="ARBA" id="ARBA00022499"/>
    </source>
</evidence>
<comment type="subcellular location">
    <subcellularLocation>
        <location evidence="1">Nucleus</location>
    </subcellularLocation>
</comment>
<feature type="compositionally biased region" description="Polar residues" evidence="6">
    <location>
        <begin position="878"/>
        <end position="888"/>
    </location>
</feature>
<feature type="region of interest" description="Disordered" evidence="6">
    <location>
        <begin position="1387"/>
        <end position="1454"/>
    </location>
</feature>
<dbReference type="Proteomes" id="UP000515154">
    <property type="component" value="Linkage group LG24"/>
</dbReference>
<feature type="region of interest" description="Disordered" evidence="6">
    <location>
        <begin position="841"/>
        <end position="898"/>
    </location>
</feature>
<dbReference type="GO" id="GO:0031573">
    <property type="term" value="P:mitotic intra-S DNA damage checkpoint signaling"/>
    <property type="evidence" value="ECO:0007669"/>
    <property type="project" value="TreeGrafter"/>
</dbReference>
<gene>
    <name evidence="8" type="primary">LOC115223925</name>
</gene>
<feature type="compositionally biased region" description="Basic residues" evidence="6">
    <location>
        <begin position="1"/>
        <end position="12"/>
    </location>
</feature>
<reference evidence="8" key="1">
    <citation type="submission" date="2025-08" db="UniProtKB">
        <authorList>
            <consortium name="RefSeq"/>
        </authorList>
    </citation>
    <scope>IDENTIFICATION</scope>
</reference>
<evidence type="ECO:0000313" key="8">
    <source>
        <dbReference type="RefSeq" id="XP_029650518.2"/>
    </source>
</evidence>
<name>A0A6P7TGN4_9MOLL</name>
<feature type="compositionally biased region" description="Low complexity" evidence="6">
    <location>
        <begin position="841"/>
        <end position="856"/>
    </location>
</feature>
<keyword evidence="3" id="KW-0832">Ubl conjugation</keyword>
<evidence type="ECO:0000256" key="5">
    <source>
        <dbReference type="ARBA" id="ARBA00093456"/>
    </source>
</evidence>
<evidence type="ECO:0000256" key="4">
    <source>
        <dbReference type="ARBA" id="ARBA00023242"/>
    </source>
</evidence>
<sequence length="1454" mass="162961">MLSKKSQKKGKKLQLSSDFAKRNATKSKPAEDMEESDTEFSDGTIFCEQLRKSGIILKKGDHNHELNVEPTVFYKNLSKALKKHINYPEVIDKFLEGLQDYIQIRHRFIKSLMPCTVAKDSAIKSQRPRCLIKLLLEVESLQPKLINILLEKLPEFMDEDESIFSCEESPVNIPRQILTQLQWLENIVNMTALREKLMDVLQVTSCEIQREIISCLPEIMDVTEHVNIITVLKDLLEQEKSLTVSILDNLSNLVLKEELLAEVLTSVLQILPSCELDDLPVVVKFILQSVQSKDALSVFTEMRNYLQFDSLVPIASSTPLPGPSTSRAAPAPEKSTANSELLVMRSINSCLQFEKSLAAPCIKMIEQIHGGSNHQVLDLLLLFLLHSLNHTKAVESLFRNKIRAGDFTLKLLNSAFLQHSVVMQEYFTSIQSLCVTFISSPESSISHFASVMYHLAFQVFDRFCQQEIIDNLITHIGSGMPSEVDMALNILMNLADTCLNLISPFAIFIKGLLDYFDKLRLSQIRKLYSIISQLAFHSDHDGGHTKTDLHIVVKKQLMSNKLKYKQNGIIGGVMLVKNLIPVSADNLVTPENVNDAITLLKLMNTSSLQLASARALFMDELSMVITHTKLHPKVEEWIEENVIADFQDSYVIDVHDDYLKKQTLLPLDFQYSLDDDVEDNVAVIILPLLLYGTASTSPVFDYAESSLSSPLCLVPTLRLLGVQQLQKNNNLDDIMALLGCPLCVTTSQVIEKIETLPSAEKEILCSSLFYTLNWFREIINLFSTQSDPEVSGKVILRLKNITETQELLVKCLAATPGYVPPITCFDTDEAPAVVSASKSASAAATGTASTSTTNGSKRAKKRKKPNKTSEDSCDAPPENTSGSGSQVDSSKEGKEGTPNTVDLLSYHQYFRELTIDVLDILLVGKITSKDLDSQMNTETQREVKIEPPQVEFLLKDLTHKLQHAFQASQPKKIFFSKDTGNKNIGFTLLNQKSPEDVAKKTIHLLPALCQQLEGASAFFQALIASNDGIMDSLCQQTNEVSCVVACFQLLLEVFHSLFSWKDIDSPKNTKLFNSALSILATRINPSDSTCLPQQQSIKLAIEYLQNFSDTSPNVQTAVKLVEILITLVEKGAPEYCHKPAELAESFLHRAWLTPTGAREKGATFNKYIQKILKCYLSYSPSPLDAIEKLCSDAIPQLLNADDNTSEMYPSLTTSSFSMFYRVLFNQLVITVKKLLTGKKMESLEAKNDKILQWNLAVRIFQILTTLIKKFDGLPNLGTALKAGRMFVDAFTLQAMPLLDIMYRSQHENIHGLLKSMQLSTRSLHHICNHSKIVKSVCLTNQIPCVKRSLEQLMCRVKVMLSMNKCEEGYMIGVLKNRNLMGDEIPSQVAEESRVVEADTKEDSPEEEEESDEDKVSDVEIEGEEEVKEGDDKESDDNKENNDDNEGEQMYSEIY</sequence>
<evidence type="ECO:0000256" key="6">
    <source>
        <dbReference type="SAM" id="MobiDB-lite"/>
    </source>
</evidence>
<keyword evidence="4" id="KW-0539">Nucleus</keyword>
<protein>
    <submittedName>
        <fullName evidence="8">Fanconi anemia group D2 protein-like</fullName>
    </submittedName>
</protein>
<dbReference type="GO" id="GO:0007129">
    <property type="term" value="P:homologous chromosome pairing at meiosis"/>
    <property type="evidence" value="ECO:0007669"/>
    <property type="project" value="TreeGrafter"/>
</dbReference>
<dbReference type="InterPro" id="IPR029448">
    <property type="entry name" value="FANCD2"/>
</dbReference>
<evidence type="ECO:0000256" key="3">
    <source>
        <dbReference type="ARBA" id="ARBA00022843"/>
    </source>
</evidence>
<evidence type="ECO:0000256" key="1">
    <source>
        <dbReference type="ARBA" id="ARBA00004123"/>
    </source>
</evidence>
<dbReference type="PANTHER" id="PTHR32086:SF0">
    <property type="entry name" value="FANCONI ANEMIA GROUP D2 PROTEIN"/>
    <property type="match status" value="1"/>
</dbReference>
<feature type="compositionally biased region" description="Acidic residues" evidence="6">
    <location>
        <begin position="1403"/>
        <end position="1434"/>
    </location>
</feature>
<dbReference type="GO" id="GO:0000793">
    <property type="term" value="C:condensed chromosome"/>
    <property type="evidence" value="ECO:0007669"/>
    <property type="project" value="TreeGrafter"/>
</dbReference>
<feature type="region of interest" description="Disordered" evidence="6">
    <location>
        <begin position="1"/>
        <end position="39"/>
    </location>
</feature>
<dbReference type="GO" id="GO:0036297">
    <property type="term" value="P:interstrand cross-link repair"/>
    <property type="evidence" value="ECO:0007669"/>
    <property type="project" value="TreeGrafter"/>
</dbReference>
<dbReference type="GO" id="GO:0005634">
    <property type="term" value="C:nucleus"/>
    <property type="evidence" value="ECO:0007669"/>
    <property type="project" value="UniProtKB-SubCell"/>
</dbReference>
<dbReference type="GO" id="GO:0070182">
    <property type="term" value="F:DNA polymerase binding"/>
    <property type="evidence" value="ECO:0007669"/>
    <property type="project" value="TreeGrafter"/>
</dbReference>
<dbReference type="PANTHER" id="PTHR32086">
    <property type="entry name" value="FANCONI ANEMIA GROUP D2 PROTEIN"/>
    <property type="match status" value="1"/>
</dbReference>
<feature type="compositionally biased region" description="Basic residues" evidence="6">
    <location>
        <begin position="857"/>
        <end position="866"/>
    </location>
</feature>
<keyword evidence="7" id="KW-1185">Reference proteome</keyword>
<evidence type="ECO:0000313" key="7">
    <source>
        <dbReference type="Proteomes" id="UP000515154"/>
    </source>
</evidence>
<dbReference type="KEGG" id="osn:115223925"/>
<keyword evidence="2" id="KW-1017">Isopeptide bond</keyword>
<proteinExistence type="inferred from homology"/>
<comment type="similarity">
    <text evidence="5">Belongs to the Fanconi anemia protein FANCD2 family.</text>
</comment>
<feature type="compositionally biased region" description="Basic and acidic residues" evidence="6">
    <location>
        <begin position="1390"/>
        <end position="1402"/>
    </location>
</feature>
<dbReference type="GO" id="GO:1990918">
    <property type="term" value="P:double-strand break repair involved in meiotic recombination"/>
    <property type="evidence" value="ECO:0007669"/>
    <property type="project" value="TreeGrafter"/>
</dbReference>
<dbReference type="Pfam" id="PF14631">
    <property type="entry name" value="FancD2"/>
    <property type="match status" value="1"/>
</dbReference>
<dbReference type="RefSeq" id="XP_029650518.2">
    <property type="nucleotide sequence ID" value="XM_029794658.2"/>
</dbReference>